<dbReference type="RefSeq" id="WP_346244854.1">
    <property type="nucleotide sequence ID" value="NZ_JBDIZK010000001.1"/>
</dbReference>
<evidence type="ECO:0000313" key="3">
    <source>
        <dbReference type="EMBL" id="MEN3745850.1"/>
    </source>
</evidence>
<gene>
    <name evidence="3" type="ORF">TPR58_01625</name>
</gene>
<sequence>MARPAPWFCSAGTLRRVAFAAFVAVAAGTAHAQERPASPQSLDLDPAEVRAAPMPRPQGGQTRIGGRSPGPCVQVDIAGHRAGTLDCASQTLQSAAQRAQSQARATIDPSVSGAGSPDVRVGVSSLAGSRLRMGNALGRSVDPQRPVRLAPAPRGGRP</sequence>
<organism evidence="3 4">
    <name type="scientific">Sphingomonas rustica</name>
    <dbReference type="NCBI Taxonomy" id="3103142"/>
    <lineage>
        <taxon>Bacteria</taxon>
        <taxon>Pseudomonadati</taxon>
        <taxon>Pseudomonadota</taxon>
        <taxon>Alphaproteobacteria</taxon>
        <taxon>Sphingomonadales</taxon>
        <taxon>Sphingomonadaceae</taxon>
        <taxon>Sphingomonas</taxon>
    </lineage>
</organism>
<evidence type="ECO:0008006" key="5">
    <source>
        <dbReference type="Google" id="ProtNLM"/>
    </source>
</evidence>
<comment type="caution">
    <text evidence="3">The sequence shown here is derived from an EMBL/GenBank/DDBJ whole genome shotgun (WGS) entry which is preliminary data.</text>
</comment>
<keyword evidence="2" id="KW-0732">Signal</keyword>
<dbReference type="EMBL" id="JBDIZK010000001">
    <property type="protein sequence ID" value="MEN3745850.1"/>
    <property type="molecule type" value="Genomic_DNA"/>
</dbReference>
<protein>
    <recommendedName>
        <fullName evidence="5">UrcA family protein</fullName>
    </recommendedName>
</protein>
<reference evidence="3 4" key="1">
    <citation type="submission" date="2024-05" db="EMBL/GenBank/DDBJ databases">
        <title>Sphingomonas sp. HF-S3 16S ribosomal RNA gene Genome sequencing and assembly.</title>
        <authorList>
            <person name="Lee H."/>
        </authorList>
    </citation>
    <scope>NUCLEOTIDE SEQUENCE [LARGE SCALE GENOMIC DNA]</scope>
    <source>
        <strain evidence="3 4">HF-S3</strain>
    </source>
</reference>
<feature type="chain" id="PRO_5045138272" description="UrcA family protein" evidence="2">
    <location>
        <begin position="33"/>
        <end position="158"/>
    </location>
</feature>
<feature type="signal peptide" evidence="2">
    <location>
        <begin position="1"/>
        <end position="32"/>
    </location>
</feature>
<feature type="region of interest" description="Disordered" evidence="1">
    <location>
        <begin position="99"/>
        <end position="119"/>
    </location>
</feature>
<dbReference type="Proteomes" id="UP001427805">
    <property type="component" value="Unassembled WGS sequence"/>
</dbReference>
<evidence type="ECO:0000256" key="2">
    <source>
        <dbReference type="SAM" id="SignalP"/>
    </source>
</evidence>
<name>A0ABV0B2M5_9SPHN</name>
<feature type="region of interest" description="Disordered" evidence="1">
    <location>
        <begin position="134"/>
        <end position="158"/>
    </location>
</feature>
<evidence type="ECO:0000313" key="4">
    <source>
        <dbReference type="Proteomes" id="UP001427805"/>
    </source>
</evidence>
<proteinExistence type="predicted"/>
<accession>A0ABV0B2M5</accession>
<evidence type="ECO:0000256" key="1">
    <source>
        <dbReference type="SAM" id="MobiDB-lite"/>
    </source>
</evidence>
<keyword evidence="4" id="KW-1185">Reference proteome</keyword>
<feature type="region of interest" description="Disordered" evidence="1">
    <location>
        <begin position="50"/>
        <end position="69"/>
    </location>
</feature>